<evidence type="ECO:0000313" key="2">
    <source>
        <dbReference type="WBParaSite" id="HPLM_0000744101-mRNA-1"/>
    </source>
</evidence>
<name>A0A0N4WAM0_HAEPC</name>
<feature type="region of interest" description="Disordered" evidence="1">
    <location>
        <begin position="33"/>
        <end position="60"/>
    </location>
</feature>
<evidence type="ECO:0000256" key="1">
    <source>
        <dbReference type="SAM" id="MobiDB-lite"/>
    </source>
</evidence>
<feature type="compositionally biased region" description="Polar residues" evidence="1">
    <location>
        <begin position="34"/>
        <end position="49"/>
    </location>
</feature>
<proteinExistence type="predicted"/>
<dbReference type="AlphaFoldDB" id="A0A0N4WAM0"/>
<sequence>LRGGTKCSEDPIRYCEPSETVGAVYEGWHASCQGDRTSSSEHSPASYSCTHPDRGPGELSWPRVVGDPALLISLHLRANSEERRDVLRLRGLDRLRP</sequence>
<reference evidence="2" key="1">
    <citation type="submission" date="2017-02" db="UniProtKB">
        <authorList>
            <consortium name="WormBaseParasite"/>
        </authorList>
    </citation>
    <scope>IDENTIFICATION</scope>
</reference>
<dbReference type="WBParaSite" id="HPLM_0000744101-mRNA-1">
    <property type="protein sequence ID" value="HPLM_0000744101-mRNA-1"/>
    <property type="gene ID" value="HPLM_0000744101"/>
</dbReference>
<accession>A0A0N4WAM0</accession>
<organism evidence="2">
    <name type="scientific">Haemonchus placei</name>
    <name type="common">Barber's pole worm</name>
    <dbReference type="NCBI Taxonomy" id="6290"/>
    <lineage>
        <taxon>Eukaryota</taxon>
        <taxon>Metazoa</taxon>
        <taxon>Ecdysozoa</taxon>
        <taxon>Nematoda</taxon>
        <taxon>Chromadorea</taxon>
        <taxon>Rhabditida</taxon>
        <taxon>Rhabditina</taxon>
        <taxon>Rhabditomorpha</taxon>
        <taxon>Strongyloidea</taxon>
        <taxon>Trichostrongylidae</taxon>
        <taxon>Haemonchus</taxon>
    </lineage>
</organism>
<protein>
    <submittedName>
        <fullName evidence="2">Sushi domain-containing protein</fullName>
    </submittedName>
</protein>